<accession>A0ABP3V6A6</accession>
<feature type="domain" description="S1 motif" evidence="6">
    <location>
        <begin position="36"/>
        <end position="103"/>
    </location>
</feature>
<evidence type="ECO:0000313" key="8">
    <source>
        <dbReference type="Proteomes" id="UP001501510"/>
    </source>
</evidence>
<dbReference type="SMART" id="SM00316">
    <property type="entry name" value="S1"/>
    <property type="match status" value="1"/>
</dbReference>
<evidence type="ECO:0000256" key="4">
    <source>
        <dbReference type="ARBA" id="ARBA00022842"/>
    </source>
</evidence>
<gene>
    <name evidence="7" type="ORF">GCM10008906_36680</name>
</gene>
<evidence type="ECO:0000313" key="7">
    <source>
        <dbReference type="EMBL" id="GAA0747513.1"/>
    </source>
</evidence>
<dbReference type="SUPFAM" id="SSF50249">
    <property type="entry name" value="Nucleic acid-binding proteins"/>
    <property type="match status" value="1"/>
</dbReference>
<dbReference type="CDD" id="cd04453">
    <property type="entry name" value="S1_RNase_E"/>
    <property type="match status" value="1"/>
</dbReference>
<dbReference type="InterPro" id="IPR003029">
    <property type="entry name" value="S1_domain"/>
</dbReference>
<comment type="cofactor">
    <cofactor evidence="1">
        <name>Mg(2+)</name>
        <dbReference type="ChEBI" id="CHEBI:18420"/>
    </cofactor>
</comment>
<evidence type="ECO:0000256" key="3">
    <source>
        <dbReference type="ARBA" id="ARBA00022801"/>
    </source>
</evidence>
<comment type="caution">
    <text evidence="7">The sequence shown here is derived from an EMBL/GenBank/DDBJ whole genome shotgun (WGS) entry which is preliminary data.</text>
</comment>
<name>A0ABP3V6A6_9CLOT</name>
<keyword evidence="5" id="KW-0694">RNA-binding</keyword>
<dbReference type="PANTHER" id="PTHR30001">
    <property type="entry name" value="RIBONUCLEASE"/>
    <property type="match status" value="1"/>
</dbReference>
<protein>
    <submittedName>
        <fullName evidence="7">Ribonuclease E/G</fullName>
    </submittedName>
</protein>
<organism evidence="7 8">
    <name type="scientific">Clostridium oceanicum</name>
    <dbReference type="NCBI Taxonomy" id="1543"/>
    <lineage>
        <taxon>Bacteria</taxon>
        <taxon>Bacillati</taxon>
        <taxon>Bacillota</taxon>
        <taxon>Clostridia</taxon>
        <taxon>Eubacteriales</taxon>
        <taxon>Clostridiaceae</taxon>
        <taxon>Clostridium</taxon>
    </lineage>
</organism>
<dbReference type="EMBL" id="BAAACG010000019">
    <property type="protein sequence ID" value="GAA0747513.1"/>
    <property type="molecule type" value="Genomic_DNA"/>
</dbReference>
<evidence type="ECO:0000256" key="1">
    <source>
        <dbReference type="ARBA" id="ARBA00001946"/>
    </source>
</evidence>
<proteinExistence type="predicted"/>
<keyword evidence="4" id="KW-0460">Magnesium</keyword>
<dbReference type="Proteomes" id="UP001501510">
    <property type="component" value="Unassembled WGS sequence"/>
</dbReference>
<dbReference type="InterPro" id="IPR019307">
    <property type="entry name" value="RNA-bd_AU-1/RNase_E/G"/>
</dbReference>
<reference evidence="8" key="1">
    <citation type="journal article" date="2019" name="Int. J. Syst. Evol. Microbiol.">
        <title>The Global Catalogue of Microorganisms (GCM) 10K type strain sequencing project: providing services to taxonomists for standard genome sequencing and annotation.</title>
        <authorList>
            <consortium name="The Broad Institute Genomics Platform"/>
            <consortium name="The Broad Institute Genome Sequencing Center for Infectious Disease"/>
            <person name="Wu L."/>
            <person name="Ma J."/>
        </authorList>
    </citation>
    <scope>NUCLEOTIDE SEQUENCE [LARGE SCALE GENOMIC DNA]</scope>
    <source>
        <strain evidence="8">JCM 1407</strain>
    </source>
</reference>
<dbReference type="RefSeq" id="WP_343764141.1">
    <property type="nucleotide sequence ID" value="NZ_BAAACG010000019.1"/>
</dbReference>
<sequence length="479" mass="56328">MKQIFIERQRDLLRIAVRHDKDMKELYIEENDITPSVGEIYIGKVKNIVPGIKSAFIDIGTDKNAYLYMDKKFNNLSIKKGEYILVQILKEGINKKGPKVTNAISIPGKYTVIETLNKNIKFSKKIKDDKFKAIIEEKIKKPKDVGLMIRTNSTETKLEDINLEIDNLYNIYNDICKKGNCKLNPGMVFDNGGTVGKLLRDKLFNKEYKIYVDNKKDYEFIKGFSKDYFLTNSLTYYKEKRNLFDYYGIENEILSLTKYKVFLKCGGYITIDRTEAMYVIDVNTGKNTKFKSMKKTVFTTNMEASEEITKQILLRNLSGIILIDFIDMEDEDEKIKILDKLNEGLKRDKSKTVIYPFTELNLLQIARRRQGKSIYEHIEEPCICCNGNAYMLKFSYVKLLIRNLIMKIEDKRNTDKLYIEIDSRYKKHIENEKKKFIEDINAYDKKVYLKFVEKKNFYDVQSIIFEDDSKSVEKFKFYG</sequence>
<evidence type="ECO:0000259" key="6">
    <source>
        <dbReference type="SMART" id="SM00316"/>
    </source>
</evidence>
<evidence type="ECO:0000256" key="2">
    <source>
        <dbReference type="ARBA" id="ARBA00022723"/>
    </source>
</evidence>
<dbReference type="InterPro" id="IPR012340">
    <property type="entry name" value="NA-bd_OB-fold"/>
</dbReference>
<dbReference type="Pfam" id="PF10150">
    <property type="entry name" value="RNase_E_G"/>
    <property type="match status" value="1"/>
</dbReference>
<evidence type="ECO:0000256" key="5">
    <source>
        <dbReference type="ARBA" id="ARBA00022884"/>
    </source>
</evidence>
<dbReference type="InterPro" id="IPR004659">
    <property type="entry name" value="RNase_E/G"/>
</dbReference>
<dbReference type="Gene3D" id="2.40.50.140">
    <property type="entry name" value="Nucleic acid-binding proteins"/>
    <property type="match status" value="1"/>
</dbReference>
<keyword evidence="3" id="KW-0378">Hydrolase</keyword>
<keyword evidence="8" id="KW-1185">Reference proteome</keyword>
<keyword evidence="2" id="KW-0479">Metal-binding</keyword>
<dbReference type="PANTHER" id="PTHR30001:SF0">
    <property type="entry name" value="RIBONUCLEASE G"/>
    <property type="match status" value="1"/>
</dbReference>